<dbReference type="Gene3D" id="3.90.550.10">
    <property type="entry name" value="Spore Coat Polysaccharide Biosynthesis Protein SpsA, Chain A"/>
    <property type="match status" value="1"/>
</dbReference>
<dbReference type="PANTHER" id="PTHR43584:SF8">
    <property type="entry name" value="N-ACETYLMURAMATE ALPHA-1-PHOSPHATE URIDYLYLTRANSFERASE"/>
    <property type="match status" value="1"/>
</dbReference>
<dbReference type="InterPro" id="IPR050065">
    <property type="entry name" value="GlmU-like"/>
</dbReference>
<dbReference type="SUPFAM" id="SSF53448">
    <property type="entry name" value="Nucleotide-diphospho-sugar transferases"/>
    <property type="match status" value="1"/>
</dbReference>
<protein>
    <submittedName>
        <fullName evidence="4">Nucleotidyltransferase family protein</fullName>
    </submittedName>
</protein>
<dbReference type="InterPro" id="IPR029044">
    <property type="entry name" value="Nucleotide-diphossugar_trans"/>
</dbReference>
<dbReference type="EMBL" id="BAABDM010000004">
    <property type="protein sequence ID" value="GAA4098325.1"/>
    <property type="molecule type" value="Genomic_DNA"/>
</dbReference>
<proteinExistence type="predicted"/>
<keyword evidence="1" id="KW-0808">Transferase</keyword>
<dbReference type="CDD" id="cd06422">
    <property type="entry name" value="NTP_transferase_like_1"/>
    <property type="match status" value="1"/>
</dbReference>
<evidence type="ECO:0000256" key="1">
    <source>
        <dbReference type="ARBA" id="ARBA00022679"/>
    </source>
</evidence>
<dbReference type="NCBIfam" id="NF045761">
    <property type="entry name" value="NAMPUrTaseMurU"/>
    <property type="match status" value="1"/>
</dbReference>
<keyword evidence="2" id="KW-0548">Nucleotidyltransferase</keyword>
<feature type="domain" description="Nucleotidyl transferase" evidence="3">
    <location>
        <begin position="2"/>
        <end position="222"/>
    </location>
</feature>
<sequence>MKAMILAAGLGTRMRPLTDRCPKPLLRAGGRALIDFHLAKLAGVGISDVVVNCSWLADQLQDYFRSANCHGVDVQLSREAQPLETAGGIVQALPFLDSDDDTPFLLINGDVWTDFDFSQLLDCHPAAAHLILIENPPHNPAGDFSLAPDGLVSENSGEKCYTFSGISVWRPSMFRNLTPGKRALKPLMRAAIAQGSLSAEVFSGHWWDIGTPQRLADLDEFLSNGGAG</sequence>
<evidence type="ECO:0000259" key="3">
    <source>
        <dbReference type="Pfam" id="PF00483"/>
    </source>
</evidence>
<evidence type="ECO:0000313" key="5">
    <source>
        <dbReference type="Proteomes" id="UP001500392"/>
    </source>
</evidence>
<organism evidence="4 5">
    <name type="scientific">Zhongshania borealis</name>
    <dbReference type="NCBI Taxonomy" id="889488"/>
    <lineage>
        <taxon>Bacteria</taxon>
        <taxon>Pseudomonadati</taxon>
        <taxon>Pseudomonadota</taxon>
        <taxon>Gammaproteobacteria</taxon>
        <taxon>Cellvibrionales</taxon>
        <taxon>Spongiibacteraceae</taxon>
        <taxon>Zhongshania</taxon>
    </lineage>
</organism>
<comment type="caution">
    <text evidence="4">The sequence shown here is derived from an EMBL/GenBank/DDBJ whole genome shotgun (WGS) entry which is preliminary data.</text>
</comment>
<dbReference type="InterPro" id="IPR005835">
    <property type="entry name" value="NTP_transferase_dom"/>
</dbReference>
<reference evidence="5" key="1">
    <citation type="journal article" date="2019" name="Int. J. Syst. Evol. Microbiol.">
        <title>The Global Catalogue of Microorganisms (GCM) 10K type strain sequencing project: providing services to taxonomists for standard genome sequencing and annotation.</title>
        <authorList>
            <consortium name="The Broad Institute Genomics Platform"/>
            <consortium name="The Broad Institute Genome Sequencing Center for Infectious Disease"/>
            <person name="Wu L."/>
            <person name="Ma J."/>
        </authorList>
    </citation>
    <scope>NUCLEOTIDE SEQUENCE [LARGE SCALE GENOMIC DNA]</scope>
    <source>
        <strain evidence="5">JCM 17304</strain>
    </source>
</reference>
<dbReference type="InterPro" id="IPR054790">
    <property type="entry name" value="MurU"/>
</dbReference>
<name>A0ABP7WWA4_9GAMM</name>
<dbReference type="PANTHER" id="PTHR43584">
    <property type="entry name" value="NUCLEOTIDYL TRANSFERASE"/>
    <property type="match status" value="1"/>
</dbReference>
<dbReference type="Pfam" id="PF00483">
    <property type="entry name" value="NTP_transferase"/>
    <property type="match status" value="1"/>
</dbReference>
<keyword evidence="5" id="KW-1185">Reference proteome</keyword>
<evidence type="ECO:0000256" key="2">
    <source>
        <dbReference type="ARBA" id="ARBA00022695"/>
    </source>
</evidence>
<evidence type="ECO:0000313" key="4">
    <source>
        <dbReference type="EMBL" id="GAA4098325.1"/>
    </source>
</evidence>
<gene>
    <name evidence="4" type="ORF">GCM10022414_24040</name>
</gene>
<dbReference type="Proteomes" id="UP001500392">
    <property type="component" value="Unassembled WGS sequence"/>
</dbReference>
<accession>A0ABP7WWA4</accession>